<reference evidence="1" key="1">
    <citation type="submission" date="2018-06" db="EMBL/GenBank/DDBJ databases">
        <authorList>
            <person name="Zhirakovskaya E."/>
        </authorList>
    </citation>
    <scope>NUCLEOTIDE SEQUENCE</scope>
</reference>
<gene>
    <name evidence="1" type="ORF">MNBD_DELTA02-699</name>
</gene>
<dbReference type="EMBL" id="UOEZ01000023">
    <property type="protein sequence ID" value="VAW35274.1"/>
    <property type="molecule type" value="Genomic_DNA"/>
</dbReference>
<sequence>PLAVFRVGSLYGVIFALAFEQGRQVALL</sequence>
<protein>
    <submittedName>
        <fullName evidence="1">Uncharacterized protein</fullName>
    </submittedName>
</protein>
<accession>A0A3B0VV58</accession>
<dbReference type="AlphaFoldDB" id="A0A3B0VV58"/>
<name>A0A3B0VV58_9ZZZZ</name>
<proteinExistence type="predicted"/>
<organism evidence="1">
    <name type="scientific">hydrothermal vent metagenome</name>
    <dbReference type="NCBI Taxonomy" id="652676"/>
    <lineage>
        <taxon>unclassified sequences</taxon>
        <taxon>metagenomes</taxon>
        <taxon>ecological metagenomes</taxon>
    </lineage>
</organism>
<evidence type="ECO:0000313" key="1">
    <source>
        <dbReference type="EMBL" id="VAW35274.1"/>
    </source>
</evidence>
<feature type="non-terminal residue" evidence="1">
    <location>
        <position position="1"/>
    </location>
</feature>